<dbReference type="SMART" id="SM00382">
    <property type="entry name" value="AAA"/>
    <property type="match status" value="1"/>
</dbReference>
<evidence type="ECO:0000256" key="2">
    <source>
        <dbReference type="ARBA" id="ARBA00022448"/>
    </source>
</evidence>
<comment type="caution">
    <text evidence="6">The sequence shown here is derived from an EMBL/GenBank/DDBJ whole genome shotgun (WGS) entry which is preliminary data.</text>
</comment>
<evidence type="ECO:0000256" key="3">
    <source>
        <dbReference type="ARBA" id="ARBA00022741"/>
    </source>
</evidence>
<organism evidence="6 7">
    <name type="scientific">Desulfomonile tiedjei</name>
    <dbReference type="NCBI Taxonomy" id="2358"/>
    <lineage>
        <taxon>Bacteria</taxon>
        <taxon>Pseudomonadati</taxon>
        <taxon>Thermodesulfobacteriota</taxon>
        <taxon>Desulfomonilia</taxon>
        <taxon>Desulfomonilales</taxon>
        <taxon>Desulfomonilaceae</taxon>
        <taxon>Desulfomonile</taxon>
    </lineage>
</organism>
<reference evidence="6" key="1">
    <citation type="submission" date="2020-07" db="EMBL/GenBank/DDBJ databases">
        <title>Huge and variable diversity of episymbiotic CPR bacteria and DPANN archaea in groundwater ecosystems.</title>
        <authorList>
            <person name="He C.Y."/>
            <person name="Keren R."/>
            <person name="Whittaker M."/>
            <person name="Farag I.F."/>
            <person name="Doudna J."/>
            <person name="Cate J.H.D."/>
            <person name="Banfield J.F."/>
        </authorList>
    </citation>
    <scope>NUCLEOTIDE SEQUENCE</scope>
    <source>
        <strain evidence="6">NC_groundwater_1664_Pr3_B-0.1um_52_9</strain>
    </source>
</reference>
<dbReference type="InterPro" id="IPR003593">
    <property type="entry name" value="AAA+_ATPase"/>
</dbReference>
<comment type="similarity">
    <text evidence="1">Belongs to the ABC transporter superfamily.</text>
</comment>
<keyword evidence="3" id="KW-0547">Nucleotide-binding</keyword>
<dbReference type="AlphaFoldDB" id="A0A9D6Z4R9"/>
<dbReference type="EMBL" id="JACRDE010000395">
    <property type="protein sequence ID" value="MBI5250827.1"/>
    <property type="molecule type" value="Genomic_DNA"/>
</dbReference>
<dbReference type="GO" id="GO:0005524">
    <property type="term" value="F:ATP binding"/>
    <property type="evidence" value="ECO:0007669"/>
    <property type="project" value="UniProtKB-KW"/>
</dbReference>
<evidence type="ECO:0000313" key="6">
    <source>
        <dbReference type="EMBL" id="MBI5250827.1"/>
    </source>
</evidence>
<dbReference type="GO" id="GO:0016887">
    <property type="term" value="F:ATP hydrolysis activity"/>
    <property type="evidence" value="ECO:0007669"/>
    <property type="project" value="InterPro"/>
</dbReference>
<evidence type="ECO:0000313" key="7">
    <source>
        <dbReference type="Proteomes" id="UP000807825"/>
    </source>
</evidence>
<accession>A0A9D6Z4R9</accession>
<dbReference type="Proteomes" id="UP000807825">
    <property type="component" value="Unassembled WGS sequence"/>
</dbReference>
<proteinExistence type="inferred from homology"/>
<dbReference type="InterPro" id="IPR027417">
    <property type="entry name" value="P-loop_NTPase"/>
</dbReference>
<dbReference type="PROSITE" id="PS50893">
    <property type="entry name" value="ABC_TRANSPORTER_2"/>
    <property type="match status" value="1"/>
</dbReference>
<dbReference type="SUPFAM" id="SSF52540">
    <property type="entry name" value="P-loop containing nucleoside triphosphate hydrolases"/>
    <property type="match status" value="1"/>
</dbReference>
<dbReference type="CDD" id="cd03230">
    <property type="entry name" value="ABC_DR_subfamily_A"/>
    <property type="match status" value="1"/>
</dbReference>
<dbReference type="InterPro" id="IPR003439">
    <property type="entry name" value="ABC_transporter-like_ATP-bd"/>
</dbReference>
<dbReference type="Pfam" id="PF00005">
    <property type="entry name" value="ABC_tran"/>
    <property type="match status" value="1"/>
</dbReference>
<evidence type="ECO:0000259" key="5">
    <source>
        <dbReference type="PROSITE" id="PS50893"/>
    </source>
</evidence>
<sequence length="328" mass="36188">MIEVEGLTKYYGRLAAIRGVNFRVESGEIVGFLGPNGAGKTSTMRILTCFSPASAGVARILGMDTREDSMKIRQKVGYVPENVPLYEWMRVRNYLEFVARAKRVSASDRSAEINRVAESVGLDQVMDKLIRSLSKGYRQRVGLAQALLGNPPILILDEPTIGLDPKQIREIRQLIKSFSHNRTVILSTHILPEVSQVCDRVIIINKGSIVAEDSPSNLMKSHGKFSRARVVVRAPDAEATELFSGLPGVHSAHSVAPAENDEVAVTVESSPDIDVRPALARAVMEKGWDLLELRSLQVSLEDVFIDLITEETEDQGAPEDQERKEETA</sequence>
<name>A0A9D6Z4R9_9BACT</name>
<dbReference type="PANTHER" id="PTHR43335:SF4">
    <property type="entry name" value="ABC TRANSPORTER, ATP-BINDING PROTEIN"/>
    <property type="match status" value="1"/>
</dbReference>
<keyword evidence="4 6" id="KW-0067">ATP-binding</keyword>
<protein>
    <submittedName>
        <fullName evidence="6">ABC transporter ATP-binding protein</fullName>
    </submittedName>
</protein>
<dbReference type="Gene3D" id="3.40.50.300">
    <property type="entry name" value="P-loop containing nucleotide triphosphate hydrolases"/>
    <property type="match status" value="1"/>
</dbReference>
<feature type="domain" description="ABC transporter" evidence="5">
    <location>
        <begin position="2"/>
        <end position="231"/>
    </location>
</feature>
<evidence type="ECO:0000256" key="1">
    <source>
        <dbReference type="ARBA" id="ARBA00005417"/>
    </source>
</evidence>
<evidence type="ECO:0000256" key="4">
    <source>
        <dbReference type="ARBA" id="ARBA00022840"/>
    </source>
</evidence>
<gene>
    <name evidence="6" type="ORF">HY912_15165</name>
</gene>
<keyword evidence="2" id="KW-0813">Transport</keyword>
<dbReference type="PANTHER" id="PTHR43335">
    <property type="entry name" value="ABC TRANSPORTER, ATP-BINDING PROTEIN"/>
    <property type="match status" value="1"/>
</dbReference>